<dbReference type="InterPro" id="IPR036890">
    <property type="entry name" value="HATPase_C_sf"/>
</dbReference>
<feature type="transmembrane region" description="Helical" evidence="7">
    <location>
        <begin position="49"/>
        <end position="72"/>
    </location>
</feature>
<dbReference type="AlphaFoldDB" id="A0A133UCG5"/>
<keyword evidence="5" id="KW-0418">Kinase</keyword>
<gene>
    <name evidence="9" type="ORF">AKJ63_00490</name>
</gene>
<name>A0A133UCG5_9EURY</name>
<keyword evidence="3" id="KW-0808">Transferase</keyword>
<evidence type="ECO:0000256" key="1">
    <source>
        <dbReference type="ARBA" id="ARBA00000085"/>
    </source>
</evidence>
<dbReference type="InterPro" id="IPR003594">
    <property type="entry name" value="HATPase_dom"/>
</dbReference>
<dbReference type="EC" id="2.7.13.3" evidence="2"/>
<accession>A0A133UCG5</accession>
<evidence type="ECO:0000256" key="5">
    <source>
        <dbReference type="ARBA" id="ARBA00022777"/>
    </source>
</evidence>
<keyword evidence="6" id="KW-0067">ATP-binding</keyword>
<evidence type="ECO:0000256" key="3">
    <source>
        <dbReference type="ARBA" id="ARBA00022679"/>
    </source>
</evidence>
<dbReference type="Pfam" id="PF02518">
    <property type="entry name" value="HATPase_c"/>
    <property type="match status" value="1"/>
</dbReference>
<keyword evidence="10" id="KW-1185">Reference proteome</keyword>
<evidence type="ECO:0000313" key="10">
    <source>
        <dbReference type="Proteomes" id="UP000070195"/>
    </source>
</evidence>
<evidence type="ECO:0000313" key="9">
    <source>
        <dbReference type="EMBL" id="KXA91882.1"/>
    </source>
</evidence>
<feature type="domain" description="Histidine kinase" evidence="8">
    <location>
        <begin position="128"/>
        <end position="333"/>
    </location>
</feature>
<reference evidence="9 10" key="1">
    <citation type="journal article" date="2016" name="Sci. Rep.">
        <title>Metabolic traits of an uncultured archaeal lineage -MSBL1- from brine pools of the Red Sea.</title>
        <authorList>
            <person name="Mwirichia R."/>
            <person name="Alam I."/>
            <person name="Rashid M."/>
            <person name="Vinu M."/>
            <person name="Ba-Alawi W."/>
            <person name="Anthony Kamau A."/>
            <person name="Kamanda Ngugi D."/>
            <person name="Goker M."/>
            <person name="Klenk H.P."/>
            <person name="Bajic V."/>
            <person name="Stingl U."/>
        </authorList>
    </citation>
    <scope>NUCLEOTIDE SEQUENCE [LARGE SCALE GENOMIC DNA]</scope>
    <source>
        <strain evidence="9">SCGC-AAA259D18</strain>
    </source>
</reference>
<proteinExistence type="predicted"/>
<keyword evidence="7" id="KW-0812">Transmembrane</keyword>
<comment type="caution">
    <text evidence="9">The sequence shown here is derived from an EMBL/GenBank/DDBJ whole genome shotgun (WGS) entry which is preliminary data.</text>
</comment>
<dbReference type="PROSITE" id="PS50109">
    <property type="entry name" value="HIS_KIN"/>
    <property type="match status" value="1"/>
</dbReference>
<comment type="catalytic activity">
    <reaction evidence="1">
        <text>ATP + protein L-histidine = ADP + protein N-phospho-L-histidine.</text>
        <dbReference type="EC" id="2.7.13.3"/>
    </reaction>
</comment>
<keyword evidence="4" id="KW-0547">Nucleotide-binding</keyword>
<dbReference type="PANTHER" id="PTHR44936">
    <property type="entry name" value="SENSOR PROTEIN CREC"/>
    <property type="match status" value="1"/>
</dbReference>
<dbReference type="GO" id="GO:0005524">
    <property type="term" value="F:ATP binding"/>
    <property type="evidence" value="ECO:0007669"/>
    <property type="project" value="UniProtKB-KW"/>
</dbReference>
<protein>
    <recommendedName>
        <fullName evidence="2">histidine kinase</fullName>
        <ecNumber evidence="2">2.7.13.3</ecNumber>
    </recommendedName>
</protein>
<evidence type="ECO:0000259" key="8">
    <source>
        <dbReference type="PROSITE" id="PS50109"/>
    </source>
</evidence>
<feature type="transmembrane region" description="Helical" evidence="7">
    <location>
        <begin position="20"/>
        <end position="37"/>
    </location>
</feature>
<sequence>MRGVSSAGKAGGVLNVDLKLLHLSAIILSAVGVIELYRTIGAVRREYRLSYVLLSIGILSIITVNIGIDYWIEFLNPGPGLVETLHLISDSALLAGGACFAVGVLHLVRKVFPSRQATEKSEEFLNALLRQDMNNKLGTSTGFLQLIEESDLSEEDANYLRKAIKINKEGSDLVNLVRQVRKAEETGELRPMNLGEVLEGAIEESEKLARGRGAMVELDLPERETKVLGGPSLKNLFSTLVRTRVRKAGCNRMIVSVGGNNEVAVVRIEDDGQRIPDASKEKIMTGTYTGETSGLGGPIYFAAKTIAESHGGGLEVRDSELGGARFDVHLQKA</sequence>
<dbReference type="Proteomes" id="UP000070195">
    <property type="component" value="Unassembled WGS sequence"/>
</dbReference>
<keyword evidence="7" id="KW-0472">Membrane</keyword>
<keyword evidence="7" id="KW-1133">Transmembrane helix</keyword>
<dbReference type="SUPFAM" id="SSF55874">
    <property type="entry name" value="ATPase domain of HSP90 chaperone/DNA topoisomerase II/histidine kinase"/>
    <property type="match status" value="1"/>
</dbReference>
<evidence type="ECO:0000256" key="6">
    <source>
        <dbReference type="ARBA" id="ARBA00022840"/>
    </source>
</evidence>
<evidence type="ECO:0000256" key="7">
    <source>
        <dbReference type="SAM" id="Phobius"/>
    </source>
</evidence>
<feature type="transmembrane region" description="Helical" evidence="7">
    <location>
        <begin position="92"/>
        <end position="112"/>
    </location>
</feature>
<dbReference type="InterPro" id="IPR050980">
    <property type="entry name" value="2C_sensor_his_kinase"/>
</dbReference>
<evidence type="ECO:0000256" key="2">
    <source>
        <dbReference type="ARBA" id="ARBA00012438"/>
    </source>
</evidence>
<dbReference type="EMBL" id="LHXM01000007">
    <property type="protein sequence ID" value="KXA91882.1"/>
    <property type="molecule type" value="Genomic_DNA"/>
</dbReference>
<dbReference type="InterPro" id="IPR005467">
    <property type="entry name" value="His_kinase_dom"/>
</dbReference>
<dbReference type="Gene3D" id="3.30.565.10">
    <property type="entry name" value="Histidine kinase-like ATPase, C-terminal domain"/>
    <property type="match status" value="1"/>
</dbReference>
<evidence type="ECO:0000256" key="4">
    <source>
        <dbReference type="ARBA" id="ARBA00022741"/>
    </source>
</evidence>
<organism evidence="9 10">
    <name type="scientific">candidate division MSBL1 archaeon SCGC-AAA259D18</name>
    <dbReference type="NCBI Taxonomy" id="1698262"/>
    <lineage>
        <taxon>Archaea</taxon>
        <taxon>Methanobacteriati</taxon>
        <taxon>Methanobacteriota</taxon>
        <taxon>candidate division MSBL1</taxon>
    </lineage>
</organism>
<dbReference type="PANTHER" id="PTHR44936:SF10">
    <property type="entry name" value="SENSOR PROTEIN RSTB"/>
    <property type="match status" value="1"/>
</dbReference>
<dbReference type="GO" id="GO:0004673">
    <property type="term" value="F:protein histidine kinase activity"/>
    <property type="evidence" value="ECO:0007669"/>
    <property type="project" value="UniProtKB-EC"/>
</dbReference>